<dbReference type="EnsemblBacteria" id="AAV45619">
    <property type="protein sequence ID" value="AAV45619"/>
    <property type="gene ID" value="rrnAC0608"/>
</dbReference>
<dbReference type="GeneID" id="40151659"/>
<evidence type="ECO:0000313" key="3">
    <source>
        <dbReference type="Proteomes" id="UP000001169"/>
    </source>
</evidence>
<dbReference type="EMBL" id="CP039138">
    <property type="protein sequence ID" value="QCP90403.1"/>
    <property type="molecule type" value="Genomic_DNA"/>
</dbReference>
<dbReference type="PaxDb" id="272569-rrnAC0608"/>
<keyword evidence="3" id="KW-1185">Reference proteome</keyword>
<sequence>MMDKLKQIQRAKAELENPRESDHIRVIAEVLAEIETAQRRAVMEQRAELELETGDGRTNLDKQERVGAILDVVDAQTPGGPSLAETWIEQCVDIDGDPAALSHYSAMDSDEWAAQIGRWADTYRNAEAGEIDATDRDLADHHISQKWGVSLSEFEGTIVEFDGEKAIEDLLAGPSKETKQAIEANTEAMA</sequence>
<reference evidence="1 3" key="1">
    <citation type="journal article" date="2004" name="Genome Res.">
        <title>Genome sequence of Haloarcula marismortui: a halophilic archaeon from the Dead Sea.</title>
        <authorList>
            <person name="Baliga N.S."/>
            <person name="Bonneau R."/>
            <person name="Facciotti M.T."/>
            <person name="Pan M."/>
            <person name="Glusman G."/>
            <person name="Deutsch E.W."/>
            <person name="Shannon P."/>
            <person name="Chiu Y."/>
            <person name="Weng R.S."/>
            <person name="Gan R.R."/>
            <person name="Hung P."/>
            <person name="Date S.V."/>
            <person name="Marcotte E."/>
            <person name="Hood L."/>
            <person name="Ng W.V."/>
        </authorList>
    </citation>
    <scope>NUCLEOTIDE SEQUENCE [LARGE SCALE GENOMIC DNA]</scope>
    <source>
        <strain evidence="1">ATCC 43049</strain>
        <strain evidence="3">ATCC 43049 / DSM 3752 / JCM 8966 / VKM B-1809</strain>
    </source>
</reference>
<dbReference type="HOGENOM" id="CLU_1425059_0_0_2"/>
<protein>
    <submittedName>
        <fullName evidence="1">Uncharacterized protein</fullName>
    </submittedName>
</protein>
<dbReference type="Proteomes" id="UP000001169">
    <property type="component" value="Chromosome I"/>
</dbReference>
<dbReference type="EMBL" id="AY596297">
    <property type="protein sequence ID" value="AAV45619.1"/>
    <property type="molecule type" value="Genomic_DNA"/>
</dbReference>
<organism evidence="1 3">
    <name type="scientific">Haloarcula marismortui (strain ATCC 43049 / DSM 3752 / JCM 8966 / VKM B-1809)</name>
    <name type="common">Halobacterium marismortui</name>
    <dbReference type="NCBI Taxonomy" id="272569"/>
    <lineage>
        <taxon>Archaea</taxon>
        <taxon>Methanobacteriati</taxon>
        <taxon>Methanobacteriota</taxon>
        <taxon>Stenosarchaea group</taxon>
        <taxon>Halobacteria</taxon>
        <taxon>Halobacteriales</taxon>
        <taxon>Haloarculaceae</taxon>
        <taxon>Haloarcula</taxon>
    </lineage>
</organism>
<proteinExistence type="predicted"/>
<dbReference type="STRING" id="272569.rrnAC0608"/>
<name>Q5V4D3_HALMA</name>
<evidence type="ECO:0000313" key="4">
    <source>
        <dbReference type="Proteomes" id="UP000298722"/>
    </source>
</evidence>
<dbReference type="KEGG" id="hma:rrnAC0608"/>
<evidence type="ECO:0000313" key="1">
    <source>
        <dbReference type="EMBL" id="AAV45619.1"/>
    </source>
</evidence>
<dbReference type="RefSeq" id="WP_011223127.1">
    <property type="nucleotide sequence ID" value="NC_006396.1"/>
</dbReference>
<dbReference type="PATRIC" id="fig|272569.17.peg.1366"/>
<accession>Q5V4D3</accession>
<evidence type="ECO:0000313" key="2">
    <source>
        <dbReference type="EMBL" id="QCP90403.1"/>
    </source>
</evidence>
<dbReference type="eggNOG" id="arCOG06228">
    <property type="taxonomic scope" value="Archaea"/>
</dbReference>
<dbReference type="Proteomes" id="UP000298722">
    <property type="component" value="Chromosome"/>
</dbReference>
<reference evidence="2 4" key="2">
    <citation type="submission" date="2019-04" db="EMBL/GenBank/DDBJ databases">
        <title>Methylomes of two halophilic Archaea, Haloarcula marismortui and Haloferax mediterranei.</title>
        <authorList>
            <person name="DasSarma S."/>
            <person name="DasSarma P."/>
            <person name="DasSarma S."/>
            <person name="Fomenkov A."/>
            <person name="Vincze T."/>
            <person name="Anton B.P."/>
            <person name="Roberts R.J."/>
        </authorList>
    </citation>
    <scope>NUCLEOTIDE SEQUENCE [LARGE SCALE GENOMIC DNA]</scope>
    <source>
        <strain evidence="2 4">ATCC 43049</strain>
    </source>
</reference>
<gene>
    <name evidence="1" type="ordered locus">rrnAC0608</name>
    <name evidence="2" type="ORF">E6P14_05850</name>
</gene>
<dbReference type="AlphaFoldDB" id="Q5V4D3"/>